<gene>
    <name evidence="8" type="ORF">E2562_014333</name>
</gene>
<evidence type="ECO:0000256" key="2">
    <source>
        <dbReference type="ARBA" id="ARBA00022692"/>
    </source>
</evidence>
<comment type="caution">
    <text evidence="8">The sequence shown here is derived from an EMBL/GenBank/DDBJ whole genome shotgun (WGS) entry which is preliminary data.</text>
</comment>
<feature type="compositionally biased region" description="Polar residues" evidence="7">
    <location>
        <begin position="9"/>
        <end position="22"/>
    </location>
</feature>
<evidence type="ECO:0000256" key="4">
    <source>
        <dbReference type="ARBA" id="ARBA00022989"/>
    </source>
</evidence>
<evidence type="ECO:0000256" key="6">
    <source>
        <dbReference type="ARBA" id="ARBA00023180"/>
    </source>
</evidence>
<keyword evidence="9" id="KW-1185">Reference proteome</keyword>
<dbReference type="SUPFAM" id="SSF52058">
    <property type="entry name" value="L domain-like"/>
    <property type="match status" value="1"/>
</dbReference>
<keyword evidence="5" id="KW-0472">Membrane</keyword>
<dbReference type="GO" id="GO:0016020">
    <property type="term" value="C:membrane"/>
    <property type="evidence" value="ECO:0007669"/>
    <property type="project" value="UniProtKB-SubCell"/>
</dbReference>
<evidence type="ECO:0000313" key="8">
    <source>
        <dbReference type="EMBL" id="KAF0895722.1"/>
    </source>
</evidence>
<evidence type="ECO:0008006" key="10">
    <source>
        <dbReference type="Google" id="ProtNLM"/>
    </source>
</evidence>
<organism evidence="8 9">
    <name type="scientific">Oryza meyeriana var. granulata</name>
    <dbReference type="NCBI Taxonomy" id="110450"/>
    <lineage>
        <taxon>Eukaryota</taxon>
        <taxon>Viridiplantae</taxon>
        <taxon>Streptophyta</taxon>
        <taxon>Embryophyta</taxon>
        <taxon>Tracheophyta</taxon>
        <taxon>Spermatophyta</taxon>
        <taxon>Magnoliopsida</taxon>
        <taxon>Liliopsida</taxon>
        <taxon>Poales</taxon>
        <taxon>Poaceae</taxon>
        <taxon>BOP clade</taxon>
        <taxon>Oryzoideae</taxon>
        <taxon>Oryzeae</taxon>
        <taxon>Oryzinae</taxon>
        <taxon>Oryza</taxon>
        <taxon>Oryza meyeriana</taxon>
    </lineage>
</organism>
<dbReference type="InterPro" id="IPR046956">
    <property type="entry name" value="RLP23-like"/>
</dbReference>
<dbReference type="Proteomes" id="UP000479710">
    <property type="component" value="Unassembled WGS sequence"/>
</dbReference>
<dbReference type="InterPro" id="IPR032675">
    <property type="entry name" value="LRR_dom_sf"/>
</dbReference>
<keyword evidence="3" id="KW-0732">Signal</keyword>
<dbReference type="Gene3D" id="3.80.10.10">
    <property type="entry name" value="Ribonuclease Inhibitor"/>
    <property type="match status" value="1"/>
</dbReference>
<protein>
    <recommendedName>
        <fullName evidence="10">Leucine-rich repeat-containing N-terminal plant-type domain-containing protein</fullName>
    </recommendedName>
</protein>
<name>A0A6G1C6D8_9ORYZ</name>
<dbReference type="AlphaFoldDB" id="A0A6G1C6D8"/>
<evidence type="ECO:0000256" key="5">
    <source>
        <dbReference type="ARBA" id="ARBA00023136"/>
    </source>
</evidence>
<evidence type="ECO:0000256" key="7">
    <source>
        <dbReference type="SAM" id="MobiDB-lite"/>
    </source>
</evidence>
<dbReference type="PANTHER" id="PTHR48063">
    <property type="entry name" value="LRR RECEPTOR-LIKE KINASE"/>
    <property type="match status" value="1"/>
</dbReference>
<evidence type="ECO:0000313" key="9">
    <source>
        <dbReference type="Proteomes" id="UP000479710"/>
    </source>
</evidence>
<dbReference type="InterPro" id="IPR001611">
    <property type="entry name" value="Leu-rich_rpt"/>
</dbReference>
<keyword evidence="6" id="KW-0325">Glycoprotein</keyword>
<reference evidence="8 9" key="1">
    <citation type="submission" date="2019-11" db="EMBL/GenBank/DDBJ databases">
        <title>Whole genome sequence of Oryza granulata.</title>
        <authorList>
            <person name="Li W."/>
        </authorList>
    </citation>
    <scope>NUCLEOTIDE SEQUENCE [LARGE SCALE GENOMIC DNA]</scope>
    <source>
        <strain evidence="9">cv. Menghai</strain>
        <tissue evidence="8">Leaf</tissue>
    </source>
</reference>
<evidence type="ECO:0000256" key="3">
    <source>
        <dbReference type="ARBA" id="ARBA00022729"/>
    </source>
</evidence>
<dbReference type="PANTHER" id="PTHR48063:SF90">
    <property type="entry name" value="OS11G0565920 PROTEIN"/>
    <property type="match status" value="1"/>
</dbReference>
<dbReference type="EMBL" id="SPHZ02000010">
    <property type="protein sequence ID" value="KAF0895722.1"/>
    <property type="molecule type" value="Genomic_DNA"/>
</dbReference>
<accession>A0A6G1C6D8</accession>
<keyword evidence="4" id="KW-1133">Transmembrane helix</keyword>
<proteinExistence type="predicted"/>
<keyword evidence="2" id="KW-0812">Transmembrane</keyword>
<comment type="subcellular location">
    <subcellularLocation>
        <location evidence="1">Membrane</location>
        <topology evidence="1">Single-pass type I membrane protein</topology>
    </subcellularLocation>
</comment>
<evidence type="ECO:0000256" key="1">
    <source>
        <dbReference type="ARBA" id="ARBA00004479"/>
    </source>
</evidence>
<dbReference type="OrthoDB" id="686342at2759"/>
<feature type="region of interest" description="Disordered" evidence="7">
    <location>
        <begin position="1"/>
        <end position="26"/>
    </location>
</feature>
<dbReference type="Pfam" id="PF00560">
    <property type="entry name" value="LRR_1"/>
    <property type="match status" value="2"/>
</dbReference>
<sequence length="175" mass="18477">MPPPCWRSSGASPATPRGSSPRGSTNTVATAAGGGASVAATSPAMSSSFAFTYLAHMDGIIFESNEISGLVGQITTPLLALDHLEHLDLSINSLEGPTGVIPKFLGSMRSLRYLNLSGIPFTGMVPPKLGNISKLQYLDLSSMEVEAFNSAGIFQQFEGFVTLDFSQSSHWSYPC</sequence>